<protein>
    <submittedName>
        <fullName evidence="1">Uncharacterized protein</fullName>
    </submittedName>
</protein>
<reference evidence="1" key="3">
    <citation type="submission" date="2022-06" db="UniProtKB">
        <authorList>
            <consortium name="EnsemblPlants"/>
        </authorList>
    </citation>
    <scope>IDENTIFICATION</scope>
</reference>
<evidence type="ECO:0000313" key="2">
    <source>
        <dbReference type="Proteomes" id="UP000015106"/>
    </source>
</evidence>
<reference evidence="1" key="2">
    <citation type="submission" date="2018-03" db="EMBL/GenBank/DDBJ databases">
        <title>The Triticum urartu genome reveals the dynamic nature of wheat genome evolution.</title>
        <authorList>
            <person name="Ling H."/>
            <person name="Ma B."/>
            <person name="Shi X."/>
            <person name="Liu H."/>
            <person name="Dong L."/>
            <person name="Sun H."/>
            <person name="Cao Y."/>
            <person name="Gao Q."/>
            <person name="Zheng S."/>
            <person name="Li Y."/>
            <person name="Yu Y."/>
            <person name="Du H."/>
            <person name="Qi M."/>
            <person name="Li Y."/>
            <person name="Yu H."/>
            <person name="Cui Y."/>
            <person name="Wang N."/>
            <person name="Chen C."/>
            <person name="Wu H."/>
            <person name="Zhao Y."/>
            <person name="Zhang J."/>
            <person name="Li Y."/>
            <person name="Zhou W."/>
            <person name="Zhang B."/>
            <person name="Hu W."/>
            <person name="Eijk M."/>
            <person name="Tang J."/>
            <person name="Witsenboer H."/>
            <person name="Zhao S."/>
            <person name="Li Z."/>
            <person name="Zhang A."/>
            <person name="Wang D."/>
            <person name="Liang C."/>
        </authorList>
    </citation>
    <scope>NUCLEOTIDE SEQUENCE [LARGE SCALE GENOMIC DNA]</scope>
    <source>
        <strain evidence="1">cv. G1812</strain>
    </source>
</reference>
<proteinExistence type="predicted"/>
<dbReference type="Gramene" id="TuG1812G0600001324.01.T01">
    <property type="protein sequence ID" value="TuG1812G0600001324.01.T01"/>
    <property type="gene ID" value="TuG1812G0600001324.01"/>
</dbReference>
<dbReference type="AlphaFoldDB" id="A0A8R7QQU0"/>
<sequence>MNLRNHAESCMTSLLAMIDSHNANNVNSCNEMIGCAVSKVADFKLRVAGGEISFVKSHDSNTGAVPDVKVKSHVPEAEGPSTSRLVNPNIRKRLGTDLLSSLGAAAGVVHARGSASGNTGQSDVIPDARTLFGPFPSPESLDLNRRASLREVGSTSVGIGNVARRLDLNLVNDVCDFINGTPFVGPMNPMPVDTNLTIGPSPFREPTAVLRPPALTQSNLFGWFAVAPPNKRPRMTTDYSIANPVGVAVSEMEGRRRDELFYAMAMDSSVNDLSRVWFKHGRPYLIEMTGEEVLEEFCVDKTLAQKGLDSILHLGICPPASGRLIIGPDWAFKVSYTRGHWRRADVRAMFNQLPPGVKCELGLVVVYLGQGWSLYVFDTLRRVLHVIDPNICKPAESQMKAKHLQNAEELLDALVKCGDMFWGEGKVPHNGWSYCFHATCTYESSDTAMQVVHHIINFVPGQHPMNLTASSSVALKKKLLRAILMMVGNTGSLPRRVEA</sequence>
<dbReference type="Proteomes" id="UP000015106">
    <property type="component" value="Chromosome 6"/>
</dbReference>
<accession>A0A8R7QQU0</accession>
<reference evidence="2" key="1">
    <citation type="journal article" date="2013" name="Nature">
        <title>Draft genome of the wheat A-genome progenitor Triticum urartu.</title>
        <authorList>
            <person name="Ling H.Q."/>
            <person name="Zhao S."/>
            <person name="Liu D."/>
            <person name="Wang J."/>
            <person name="Sun H."/>
            <person name="Zhang C."/>
            <person name="Fan H."/>
            <person name="Li D."/>
            <person name="Dong L."/>
            <person name="Tao Y."/>
            <person name="Gao C."/>
            <person name="Wu H."/>
            <person name="Li Y."/>
            <person name="Cui Y."/>
            <person name="Guo X."/>
            <person name="Zheng S."/>
            <person name="Wang B."/>
            <person name="Yu K."/>
            <person name="Liang Q."/>
            <person name="Yang W."/>
            <person name="Lou X."/>
            <person name="Chen J."/>
            <person name="Feng M."/>
            <person name="Jian J."/>
            <person name="Zhang X."/>
            <person name="Luo G."/>
            <person name="Jiang Y."/>
            <person name="Liu J."/>
            <person name="Wang Z."/>
            <person name="Sha Y."/>
            <person name="Zhang B."/>
            <person name="Wu H."/>
            <person name="Tang D."/>
            <person name="Shen Q."/>
            <person name="Xue P."/>
            <person name="Zou S."/>
            <person name="Wang X."/>
            <person name="Liu X."/>
            <person name="Wang F."/>
            <person name="Yang Y."/>
            <person name="An X."/>
            <person name="Dong Z."/>
            <person name="Zhang K."/>
            <person name="Zhang X."/>
            <person name="Luo M.C."/>
            <person name="Dvorak J."/>
            <person name="Tong Y."/>
            <person name="Wang J."/>
            <person name="Yang H."/>
            <person name="Li Z."/>
            <person name="Wang D."/>
            <person name="Zhang A."/>
            <person name="Wang J."/>
        </authorList>
    </citation>
    <scope>NUCLEOTIDE SEQUENCE</scope>
    <source>
        <strain evidence="2">cv. G1812</strain>
    </source>
</reference>
<organism evidence="1 2">
    <name type="scientific">Triticum urartu</name>
    <name type="common">Red wild einkorn</name>
    <name type="synonym">Crithodium urartu</name>
    <dbReference type="NCBI Taxonomy" id="4572"/>
    <lineage>
        <taxon>Eukaryota</taxon>
        <taxon>Viridiplantae</taxon>
        <taxon>Streptophyta</taxon>
        <taxon>Embryophyta</taxon>
        <taxon>Tracheophyta</taxon>
        <taxon>Spermatophyta</taxon>
        <taxon>Magnoliopsida</taxon>
        <taxon>Liliopsida</taxon>
        <taxon>Poales</taxon>
        <taxon>Poaceae</taxon>
        <taxon>BOP clade</taxon>
        <taxon>Pooideae</taxon>
        <taxon>Triticodae</taxon>
        <taxon>Triticeae</taxon>
        <taxon>Triticinae</taxon>
        <taxon>Triticum</taxon>
    </lineage>
</organism>
<dbReference type="EnsemblPlants" id="TuG1812G0600001324.01.T01">
    <property type="protein sequence ID" value="TuG1812G0600001324.01.T01"/>
    <property type="gene ID" value="TuG1812G0600001324.01"/>
</dbReference>
<evidence type="ECO:0000313" key="1">
    <source>
        <dbReference type="EnsemblPlants" id="TuG1812G0600001324.01.T01"/>
    </source>
</evidence>
<keyword evidence="2" id="KW-1185">Reference proteome</keyword>
<name>A0A8R7QQU0_TRIUA</name>